<evidence type="ECO:0008006" key="3">
    <source>
        <dbReference type="Google" id="ProtNLM"/>
    </source>
</evidence>
<dbReference type="InterPro" id="IPR011009">
    <property type="entry name" value="Kinase-like_dom_sf"/>
</dbReference>
<protein>
    <recommendedName>
        <fullName evidence="3">Protein kinase domain-containing protein</fullName>
    </recommendedName>
</protein>
<dbReference type="EMBL" id="BPWL01000004">
    <property type="protein sequence ID" value="GJJ09986.1"/>
    <property type="molecule type" value="Genomic_DNA"/>
</dbReference>
<proteinExistence type="predicted"/>
<name>A0AAV5AAE4_9AGAM</name>
<comment type="caution">
    <text evidence="1">The sequence shown here is derived from an EMBL/GenBank/DDBJ whole genome shotgun (WGS) entry which is preliminary data.</text>
</comment>
<sequence length="246" mass="28483">MSRFFVLLPNFHHLETSIFLLGERIGSGRVGTVYAAILLTEDYTSVLPPLVVKISRRKHSMEKEAWFYEELEQLQGIAVPLCYGFFQTRVEEGVEVSTWNDKNHVEQEEVDEWGFPVIKKEPEDPTLLSILLLERLGWNIPLGYRDFDYSYIKADVYEIYSDLALVGIEHVDFRWSNILCVLECPEDGPSEPVCPNHGHAHAWRIIDLDLARKTNLTIKGLENCIESHLRRLFNNAPWGIVLEPWE</sequence>
<dbReference type="SUPFAM" id="SSF56112">
    <property type="entry name" value="Protein kinase-like (PK-like)"/>
    <property type="match status" value="1"/>
</dbReference>
<gene>
    <name evidence="1" type="ORF">Clacol_004212</name>
</gene>
<evidence type="ECO:0000313" key="1">
    <source>
        <dbReference type="EMBL" id="GJJ09986.1"/>
    </source>
</evidence>
<evidence type="ECO:0000313" key="2">
    <source>
        <dbReference type="Proteomes" id="UP001050691"/>
    </source>
</evidence>
<keyword evidence="2" id="KW-1185">Reference proteome</keyword>
<dbReference type="Proteomes" id="UP001050691">
    <property type="component" value="Unassembled WGS sequence"/>
</dbReference>
<reference evidence="1" key="1">
    <citation type="submission" date="2021-10" db="EMBL/GenBank/DDBJ databases">
        <title>De novo Genome Assembly of Clathrus columnatus (Basidiomycota, Fungi) Using Illumina and Nanopore Sequence Data.</title>
        <authorList>
            <person name="Ogiso-Tanaka E."/>
            <person name="Itagaki H."/>
            <person name="Hosoya T."/>
            <person name="Hosaka K."/>
        </authorList>
    </citation>
    <scope>NUCLEOTIDE SEQUENCE</scope>
    <source>
        <strain evidence="1">MO-923</strain>
    </source>
</reference>
<accession>A0AAV5AAE4</accession>
<organism evidence="1 2">
    <name type="scientific">Clathrus columnatus</name>
    <dbReference type="NCBI Taxonomy" id="1419009"/>
    <lineage>
        <taxon>Eukaryota</taxon>
        <taxon>Fungi</taxon>
        <taxon>Dikarya</taxon>
        <taxon>Basidiomycota</taxon>
        <taxon>Agaricomycotina</taxon>
        <taxon>Agaricomycetes</taxon>
        <taxon>Phallomycetidae</taxon>
        <taxon>Phallales</taxon>
        <taxon>Clathraceae</taxon>
        <taxon>Clathrus</taxon>
    </lineage>
</organism>
<dbReference type="AlphaFoldDB" id="A0AAV5AAE4"/>